<gene>
    <name evidence="2" type="ORF">GCM10009742_80710</name>
</gene>
<sequence length="198" mass="18403">MVDVLTPGTGRVPVGPGGRVAGLGPVGPAAVAVAPGTGAAARVLGVAVPVVLVAAGVRPALDVALRGVGRPGLVLGVAVLGLGGLDRAGDGLLAVVRARGPVGPGRVRGLGRVVPAAVPAAVPAGRRGVAGSPAGGPGTAIARKARSRTGGGLWGPGGMTRGGAIRSAGRCRARAATIGPAGIDGTSAAGVGPARAVG</sequence>
<evidence type="ECO:0000313" key="2">
    <source>
        <dbReference type="EMBL" id="GAA1616791.1"/>
    </source>
</evidence>
<dbReference type="Proteomes" id="UP001500190">
    <property type="component" value="Unassembled WGS sequence"/>
</dbReference>
<keyword evidence="3" id="KW-1185">Reference proteome</keyword>
<protein>
    <submittedName>
        <fullName evidence="2">Uncharacterized protein</fullName>
    </submittedName>
</protein>
<feature type="region of interest" description="Disordered" evidence="1">
    <location>
        <begin position="127"/>
        <end position="160"/>
    </location>
</feature>
<feature type="compositionally biased region" description="Gly residues" evidence="1">
    <location>
        <begin position="149"/>
        <end position="160"/>
    </location>
</feature>
<comment type="caution">
    <text evidence="2">The sequence shown here is derived from an EMBL/GenBank/DDBJ whole genome shotgun (WGS) entry which is preliminary data.</text>
</comment>
<proteinExistence type="predicted"/>
<name>A0ABP4QN77_9ACTN</name>
<accession>A0ABP4QN77</accession>
<evidence type="ECO:0000313" key="3">
    <source>
        <dbReference type="Proteomes" id="UP001500190"/>
    </source>
</evidence>
<dbReference type="EMBL" id="BAAAND010000014">
    <property type="protein sequence ID" value="GAA1616791.1"/>
    <property type="molecule type" value="Genomic_DNA"/>
</dbReference>
<reference evidence="3" key="1">
    <citation type="journal article" date="2019" name="Int. J. Syst. Evol. Microbiol.">
        <title>The Global Catalogue of Microorganisms (GCM) 10K type strain sequencing project: providing services to taxonomists for standard genome sequencing and annotation.</title>
        <authorList>
            <consortium name="The Broad Institute Genomics Platform"/>
            <consortium name="The Broad Institute Genome Sequencing Center for Infectious Disease"/>
            <person name="Wu L."/>
            <person name="Ma J."/>
        </authorList>
    </citation>
    <scope>NUCLEOTIDE SEQUENCE [LARGE SCALE GENOMIC DNA]</scope>
    <source>
        <strain evidence="3">JCM 14304</strain>
    </source>
</reference>
<evidence type="ECO:0000256" key="1">
    <source>
        <dbReference type="SAM" id="MobiDB-lite"/>
    </source>
</evidence>
<organism evidence="2 3">
    <name type="scientific">Kribbella karoonensis</name>
    <dbReference type="NCBI Taxonomy" id="324851"/>
    <lineage>
        <taxon>Bacteria</taxon>
        <taxon>Bacillati</taxon>
        <taxon>Actinomycetota</taxon>
        <taxon>Actinomycetes</taxon>
        <taxon>Propionibacteriales</taxon>
        <taxon>Kribbellaceae</taxon>
        <taxon>Kribbella</taxon>
    </lineage>
</organism>